<proteinExistence type="predicted"/>
<dbReference type="OrthoDB" id="9796740at2"/>
<protein>
    <recommendedName>
        <fullName evidence="1">Flagellar protein FlgJ N-terminal domain-containing protein</fullName>
    </recommendedName>
</protein>
<name>A0A5K7YZ29_9BACT</name>
<keyword evidence="3" id="KW-1185">Reference proteome</keyword>
<dbReference type="Proteomes" id="UP000427769">
    <property type="component" value="Chromosome"/>
</dbReference>
<feature type="domain" description="Flagellar protein FlgJ N-terminal" evidence="1">
    <location>
        <begin position="60"/>
        <end position="107"/>
    </location>
</feature>
<dbReference type="InterPro" id="IPR019301">
    <property type="entry name" value="Flagellar_prot_FlgJ_N"/>
</dbReference>
<accession>A0A5K7YZ29</accession>
<sequence length="112" mass="12175">MADLNGFDPGISIAQARASSADRSLAALASKERKETCTDAELQEASEQFESLLLNFMIREMRATVPESSLLPRSMAEEIFTGMMDEKIAGDMAESGGIGLSRLIFDQLKPSE</sequence>
<evidence type="ECO:0000313" key="3">
    <source>
        <dbReference type="Proteomes" id="UP000427769"/>
    </source>
</evidence>
<reference evidence="2 3" key="1">
    <citation type="submission" date="2019-11" db="EMBL/GenBank/DDBJ databases">
        <title>Comparative genomics of hydrocarbon-degrading Desulfosarcina strains.</title>
        <authorList>
            <person name="Watanabe M."/>
            <person name="Kojima H."/>
            <person name="Fukui M."/>
        </authorList>
    </citation>
    <scope>NUCLEOTIDE SEQUENCE [LARGE SCALE GENOMIC DNA]</scope>
    <source>
        <strain evidence="2 3">PP31</strain>
    </source>
</reference>
<dbReference type="KEGG" id="dwd:DSCW_11120"/>
<evidence type="ECO:0000259" key="1">
    <source>
        <dbReference type="Pfam" id="PF10135"/>
    </source>
</evidence>
<dbReference type="AlphaFoldDB" id="A0A5K7YZ29"/>
<dbReference type="Pfam" id="PF10135">
    <property type="entry name" value="Rod-binding"/>
    <property type="match status" value="1"/>
</dbReference>
<dbReference type="RefSeq" id="WP_155302778.1">
    <property type="nucleotide sequence ID" value="NZ_AP021875.1"/>
</dbReference>
<gene>
    <name evidence="2" type="ORF">DSCW_11120</name>
</gene>
<evidence type="ECO:0000313" key="2">
    <source>
        <dbReference type="EMBL" id="BBO73695.1"/>
    </source>
</evidence>
<dbReference type="EMBL" id="AP021875">
    <property type="protein sequence ID" value="BBO73695.1"/>
    <property type="molecule type" value="Genomic_DNA"/>
</dbReference>
<organism evidence="2 3">
    <name type="scientific">Desulfosarcina widdelii</name>
    <dbReference type="NCBI Taxonomy" id="947919"/>
    <lineage>
        <taxon>Bacteria</taxon>
        <taxon>Pseudomonadati</taxon>
        <taxon>Thermodesulfobacteriota</taxon>
        <taxon>Desulfobacteria</taxon>
        <taxon>Desulfobacterales</taxon>
        <taxon>Desulfosarcinaceae</taxon>
        <taxon>Desulfosarcina</taxon>
    </lineage>
</organism>